<dbReference type="GO" id="GO:0003677">
    <property type="term" value="F:DNA binding"/>
    <property type="evidence" value="ECO:0007669"/>
    <property type="project" value="UniProtKB-KW"/>
</dbReference>
<dbReference type="GO" id="GO:0008270">
    <property type="term" value="F:zinc ion binding"/>
    <property type="evidence" value="ECO:0007669"/>
    <property type="project" value="InterPro"/>
</dbReference>
<feature type="region of interest" description="Disordered" evidence="8">
    <location>
        <begin position="61"/>
        <end position="117"/>
    </location>
</feature>
<comment type="subcellular location">
    <subcellularLocation>
        <location evidence="1">Nucleus</location>
    </subcellularLocation>
</comment>
<dbReference type="GO" id="GO:0005634">
    <property type="term" value="C:nucleus"/>
    <property type="evidence" value="ECO:0007669"/>
    <property type="project" value="UniProtKB-SubCell"/>
</dbReference>
<dbReference type="InterPro" id="IPR001138">
    <property type="entry name" value="Zn2Cys6_DnaBD"/>
</dbReference>
<dbReference type="OrthoDB" id="2406834at2759"/>
<gene>
    <name evidence="10" type="ORF">ABL_03701</name>
</gene>
<dbReference type="GO" id="GO:0009893">
    <property type="term" value="P:positive regulation of metabolic process"/>
    <property type="evidence" value="ECO:0007669"/>
    <property type="project" value="UniProtKB-ARBA"/>
</dbReference>
<keyword evidence="6" id="KW-0539">Nucleus</keyword>
<evidence type="ECO:0000256" key="1">
    <source>
        <dbReference type="ARBA" id="ARBA00004123"/>
    </source>
</evidence>
<dbReference type="CDD" id="cd00067">
    <property type="entry name" value="GAL4"/>
    <property type="match status" value="1"/>
</dbReference>
<dbReference type="InterPro" id="IPR050613">
    <property type="entry name" value="Sec_Metabolite_Reg"/>
</dbReference>
<feature type="coiled-coil region" evidence="7">
    <location>
        <begin position="530"/>
        <end position="557"/>
    </location>
</feature>
<dbReference type="Proteomes" id="UP000068243">
    <property type="component" value="Unassembled WGS sequence"/>
</dbReference>
<evidence type="ECO:0000256" key="7">
    <source>
        <dbReference type="SAM" id="Coils"/>
    </source>
</evidence>
<dbReference type="AlphaFoldDB" id="A0A100IGU5"/>
<keyword evidence="5" id="KW-0804">Transcription</keyword>
<dbReference type="PROSITE" id="PS50048">
    <property type="entry name" value="ZN2_CY6_FUNGAL_2"/>
    <property type="match status" value="1"/>
</dbReference>
<dbReference type="VEuPathDB" id="FungiDB:An15g04590"/>
<dbReference type="SUPFAM" id="SSF57701">
    <property type="entry name" value="Zn2/Cys6 DNA-binding domain"/>
    <property type="match status" value="1"/>
</dbReference>
<evidence type="ECO:0000313" key="11">
    <source>
        <dbReference type="Proteomes" id="UP000068243"/>
    </source>
</evidence>
<evidence type="ECO:0000256" key="3">
    <source>
        <dbReference type="ARBA" id="ARBA00023015"/>
    </source>
</evidence>
<evidence type="ECO:0000256" key="4">
    <source>
        <dbReference type="ARBA" id="ARBA00023125"/>
    </source>
</evidence>
<evidence type="ECO:0000259" key="9">
    <source>
        <dbReference type="PROSITE" id="PS50048"/>
    </source>
</evidence>
<dbReference type="VEuPathDB" id="FungiDB:M747DRAFT_369076"/>
<dbReference type="GO" id="GO:0000981">
    <property type="term" value="F:DNA-binding transcription factor activity, RNA polymerase II-specific"/>
    <property type="evidence" value="ECO:0007669"/>
    <property type="project" value="InterPro"/>
</dbReference>
<dbReference type="CDD" id="cd12148">
    <property type="entry name" value="fungal_TF_MHR"/>
    <property type="match status" value="1"/>
</dbReference>
<dbReference type="Gene3D" id="4.10.240.10">
    <property type="entry name" value="Zn(2)-C6 fungal-type DNA-binding domain"/>
    <property type="match status" value="1"/>
</dbReference>
<dbReference type="VEuPathDB" id="FungiDB:ASPNIDRAFT2_1086352"/>
<keyword evidence="4" id="KW-0238">DNA-binding</keyword>
<dbReference type="GO" id="GO:0006351">
    <property type="term" value="P:DNA-templated transcription"/>
    <property type="evidence" value="ECO:0007669"/>
    <property type="project" value="InterPro"/>
</dbReference>
<dbReference type="VEuPathDB" id="FungiDB:ATCC64974_29290"/>
<dbReference type="EMBL" id="BCMY01000005">
    <property type="protein sequence ID" value="GAQ40585.1"/>
    <property type="molecule type" value="Genomic_DNA"/>
</dbReference>
<accession>A0A100IGU5</accession>
<evidence type="ECO:0000256" key="6">
    <source>
        <dbReference type="ARBA" id="ARBA00023242"/>
    </source>
</evidence>
<dbReference type="SMART" id="SM00066">
    <property type="entry name" value="GAL4"/>
    <property type="match status" value="1"/>
</dbReference>
<name>A0A100IGU5_ASPNG</name>
<feature type="domain" description="Zn(2)-C6 fungal-type" evidence="9">
    <location>
        <begin position="27"/>
        <end position="58"/>
    </location>
</feature>
<reference evidence="11" key="1">
    <citation type="journal article" date="2016" name="Genome Announc.">
        <title>Draft genome sequence of Aspergillus niger strain An76.</title>
        <authorList>
            <person name="Gong W."/>
            <person name="Cheng Z."/>
            <person name="Zhang H."/>
            <person name="Liu L."/>
            <person name="Gao P."/>
            <person name="Wang L."/>
        </authorList>
    </citation>
    <scope>NUCLEOTIDE SEQUENCE [LARGE SCALE GENOMIC DNA]</scope>
    <source>
        <strain evidence="11">An76</strain>
    </source>
</reference>
<dbReference type="OMA" id="VDQGWAL"/>
<evidence type="ECO:0000256" key="2">
    <source>
        <dbReference type="ARBA" id="ARBA00022723"/>
    </source>
</evidence>
<keyword evidence="2" id="KW-0479">Metal-binding</keyword>
<dbReference type="Pfam" id="PF04082">
    <property type="entry name" value="Fungal_trans"/>
    <property type="match status" value="1"/>
</dbReference>
<dbReference type="PANTHER" id="PTHR31001">
    <property type="entry name" value="UNCHARACTERIZED TRANSCRIPTIONAL REGULATORY PROTEIN"/>
    <property type="match status" value="1"/>
</dbReference>
<evidence type="ECO:0000256" key="5">
    <source>
        <dbReference type="ARBA" id="ARBA00023163"/>
    </source>
</evidence>
<dbReference type="Pfam" id="PF00172">
    <property type="entry name" value="Zn_clus"/>
    <property type="match status" value="1"/>
</dbReference>
<dbReference type="InterPro" id="IPR036864">
    <property type="entry name" value="Zn2-C6_fun-type_DNA-bd_sf"/>
</dbReference>
<dbReference type="PANTHER" id="PTHR31001:SF40">
    <property type="entry name" value="ZN(II)2CYS6 TRANSCRIPTION FACTOR (EUROFUNG)"/>
    <property type="match status" value="1"/>
</dbReference>
<evidence type="ECO:0000313" key="10">
    <source>
        <dbReference type="EMBL" id="GAQ40585.1"/>
    </source>
</evidence>
<sequence length="791" mass="89018">MLGNDLIHNGAIQEVSGFLRRKRKAVNCEECRRSKLRCDRQHPCGACKRRKRESICSYEAPSGLSASRKTRRKPVTTSASSALSGGAGSPATPTRKGAISSISQPEESISEVETSPPGVHWETVLERPVPEEDVNDTLSPLSISPRIPLQEMIDSLPPKSCCDYLVSHFFKHISALFPILHGPTFQKQYTAFMQRPQDVDLPWLALLFALCSLSLNTLDESDPRLACVWSQLPSSVTQPTSTVPITVSVSRRLLRTAITCLLQGDFLIRHTFSTLEALLMVIYSLSHNESVDQGWALLGMALNIGIALRCNVEQKNLGTIETERRRRCWAGLLTLHTYQGMLFRDFDMSYLLSIQAPLPADVNDVDITNEGIVQQSCSEPTQMSVMMAKLRLFRLSTQICRHTSGPSRLDQQALHDLDAAIAEEQKQWDAAYMVDGSPNILDSNRYAYWCVLQTYAHHLYLLLHRPFHHSKASCFLPFSRERCISSSAAMISLHRQLYEAPILRNYFWLLSGVISLKALHAAVALNSCLQDDTEHNLESFREEIESLIARMKDLSGRSHICLRAYRILRHLQAQAGTGDLPAGSSETPFENLFEDLTNIREWMDADLIDWFASGHMPLARKQIFKRDSSQSYGPSFDLIEKSCMCLPTSRTISILGPRLSIHQTPINAFLVCKNLLSKVRNHRLLLELYGGLISHVYEHENAQKADLLVCSHALGASLQHSFYPTIEFVEVEATGFSKMTSTLEINSTWLSPLDLKNQDHWLPNHTHRHITFLFDIMKGETECPLGFASFV</sequence>
<protein>
    <submittedName>
        <fullName evidence="10">Unnamed protein product</fullName>
    </submittedName>
</protein>
<evidence type="ECO:0000256" key="8">
    <source>
        <dbReference type="SAM" id="MobiDB-lite"/>
    </source>
</evidence>
<dbReference type="InterPro" id="IPR007219">
    <property type="entry name" value="XnlR_reg_dom"/>
</dbReference>
<comment type="caution">
    <text evidence="10">The sequence shown here is derived from an EMBL/GenBank/DDBJ whole genome shotgun (WGS) entry which is preliminary data.</text>
</comment>
<proteinExistence type="predicted"/>
<keyword evidence="3" id="KW-0805">Transcription regulation</keyword>
<organism evidence="10 11">
    <name type="scientific">Aspergillus niger</name>
    <dbReference type="NCBI Taxonomy" id="5061"/>
    <lineage>
        <taxon>Eukaryota</taxon>
        <taxon>Fungi</taxon>
        <taxon>Dikarya</taxon>
        <taxon>Ascomycota</taxon>
        <taxon>Pezizomycotina</taxon>
        <taxon>Eurotiomycetes</taxon>
        <taxon>Eurotiomycetidae</taxon>
        <taxon>Eurotiales</taxon>
        <taxon>Aspergillaceae</taxon>
        <taxon>Aspergillus</taxon>
        <taxon>Aspergillus subgen. Circumdati</taxon>
    </lineage>
</organism>
<keyword evidence="7" id="KW-0175">Coiled coil</keyword>